<accession>A0A382QIS4</accession>
<dbReference type="EMBL" id="UINC01114838">
    <property type="protein sequence ID" value="SVC85433.1"/>
    <property type="molecule type" value="Genomic_DNA"/>
</dbReference>
<organism evidence="1">
    <name type="scientific">marine metagenome</name>
    <dbReference type="NCBI Taxonomy" id="408172"/>
    <lineage>
        <taxon>unclassified sequences</taxon>
        <taxon>metagenomes</taxon>
        <taxon>ecological metagenomes</taxon>
    </lineage>
</organism>
<sequence length="92" mass="10429">RIYGMAEDITTRAAGSLAKKILDGKLDNSFKAWEVRRKGWELLTEKDVVKGALIELVEAGWLREIHCKPEKSGGRPSVEYQINPKVKKYENA</sequence>
<protein>
    <submittedName>
        <fullName evidence="1">Uncharacterized protein</fullName>
    </submittedName>
</protein>
<dbReference type="AlphaFoldDB" id="A0A382QIS4"/>
<evidence type="ECO:0000313" key="1">
    <source>
        <dbReference type="EMBL" id="SVC85433.1"/>
    </source>
</evidence>
<gene>
    <name evidence="1" type="ORF">METZ01_LOCUS338287</name>
</gene>
<proteinExistence type="predicted"/>
<reference evidence="1" key="1">
    <citation type="submission" date="2018-05" db="EMBL/GenBank/DDBJ databases">
        <authorList>
            <person name="Lanie J.A."/>
            <person name="Ng W.-L."/>
            <person name="Kazmierczak K.M."/>
            <person name="Andrzejewski T.M."/>
            <person name="Davidsen T.M."/>
            <person name="Wayne K.J."/>
            <person name="Tettelin H."/>
            <person name="Glass J.I."/>
            <person name="Rusch D."/>
            <person name="Podicherti R."/>
            <person name="Tsui H.-C.T."/>
            <person name="Winkler M.E."/>
        </authorList>
    </citation>
    <scope>NUCLEOTIDE SEQUENCE</scope>
</reference>
<feature type="non-terminal residue" evidence="1">
    <location>
        <position position="1"/>
    </location>
</feature>
<name>A0A382QIS4_9ZZZZ</name>